<dbReference type="EMBL" id="LGFU01000029">
    <property type="protein sequence ID" value="KUK46425.1"/>
    <property type="molecule type" value="Genomic_DNA"/>
</dbReference>
<comment type="caution">
    <text evidence="5">The sequence shown here is derived from an EMBL/GenBank/DDBJ whole genome shotgun (WGS) entry which is preliminary data.</text>
</comment>
<accession>A0A101FXR5</accession>
<dbReference type="SUPFAM" id="SSF53448">
    <property type="entry name" value="Nucleotide-diphospho-sugar transferases"/>
    <property type="match status" value="1"/>
</dbReference>
<dbReference type="CDD" id="cd06442">
    <property type="entry name" value="DPM1_like"/>
    <property type="match status" value="1"/>
</dbReference>
<dbReference type="InterPro" id="IPR001173">
    <property type="entry name" value="Glyco_trans_2-like"/>
</dbReference>
<comment type="similarity">
    <text evidence="1">Belongs to the glycosyltransferase 2 family.</text>
</comment>
<dbReference type="PANTHER" id="PTHR43398:SF1">
    <property type="entry name" value="DOLICHOL-PHOSPHATE MANNOSYLTRANSFERASE SUBUNIT 1"/>
    <property type="match status" value="1"/>
</dbReference>
<protein>
    <submittedName>
        <fullName evidence="5">Putative glycosyltransferase</fullName>
    </submittedName>
</protein>
<dbReference type="InterPro" id="IPR039528">
    <property type="entry name" value="DPM1-like"/>
</dbReference>
<dbReference type="FunFam" id="3.90.550.10:FF:000122">
    <property type="entry name" value="Dolichol-phosphate mannosyltransferase subunit 1"/>
    <property type="match status" value="1"/>
</dbReference>
<evidence type="ECO:0000259" key="4">
    <source>
        <dbReference type="Pfam" id="PF00535"/>
    </source>
</evidence>
<dbReference type="Gene3D" id="3.90.550.10">
    <property type="entry name" value="Spore Coat Polysaccharide Biosynthesis Protein SpsA, Chain A"/>
    <property type="match status" value="1"/>
</dbReference>
<dbReference type="Pfam" id="PF00535">
    <property type="entry name" value="Glycos_transf_2"/>
    <property type="match status" value="1"/>
</dbReference>
<dbReference type="AlphaFoldDB" id="A0A101FXR5"/>
<evidence type="ECO:0000256" key="1">
    <source>
        <dbReference type="ARBA" id="ARBA00006739"/>
    </source>
</evidence>
<keyword evidence="2" id="KW-0328">Glycosyltransferase</keyword>
<dbReference type="InterPro" id="IPR029044">
    <property type="entry name" value="Nucleotide-diphossugar_trans"/>
</dbReference>
<dbReference type="GO" id="GO:0004582">
    <property type="term" value="F:dolichyl-phosphate beta-D-mannosyltransferase activity"/>
    <property type="evidence" value="ECO:0007669"/>
    <property type="project" value="InterPro"/>
</dbReference>
<reference evidence="5 6" key="1">
    <citation type="journal article" date="2015" name="MBio">
        <title>Genome-Resolved Metagenomic Analysis Reveals Roles for Candidate Phyla and Other Microbial Community Members in Biogeochemical Transformations in Oil Reservoirs.</title>
        <authorList>
            <person name="Hu P."/>
            <person name="Tom L."/>
            <person name="Singh A."/>
            <person name="Thomas B.C."/>
            <person name="Baker B.J."/>
            <person name="Piceno Y.M."/>
            <person name="Andersen G.L."/>
            <person name="Banfield J.F."/>
        </authorList>
    </citation>
    <scope>NUCLEOTIDE SEQUENCE [LARGE SCALE GENOMIC DNA]</scope>
    <source>
        <strain evidence="5">46_16</strain>
    </source>
</reference>
<proteinExistence type="inferred from homology"/>
<evidence type="ECO:0000313" key="5">
    <source>
        <dbReference type="EMBL" id="KUK46425.1"/>
    </source>
</evidence>
<dbReference type="GO" id="GO:0016020">
    <property type="term" value="C:membrane"/>
    <property type="evidence" value="ECO:0007669"/>
    <property type="project" value="GOC"/>
</dbReference>
<organism evidence="5 6">
    <name type="scientific">Anaerolinea thermophila</name>
    <dbReference type="NCBI Taxonomy" id="167964"/>
    <lineage>
        <taxon>Bacteria</taxon>
        <taxon>Bacillati</taxon>
        <taxon>Chloroflexota</taxon>
        <taxon>Anaerolineae</taxon>
        <taxon>Anaerolineales</taxon>
        <taxon>Anaerolineaceae</taxon>
        <taxon>Anaerolinea</taxon>
    </lineage>
</organism>
<keyword evidence="3 5" id="KW-0808">Transferase</keyword>
<feature type="domain" description="Glycosyltransferase 2-like" evidence="4">
    <location>
        <begin position="6"/>
        <end position="170"/>
    </location>
</feature>
<evidence type="ECO:0000313" key="6">
    <source>
        <dbReference type="Proteomes" id="UP000064249"/>
    </source>
</evidence>
<evidence type="ECO:0000256" key="3">
    <source>
        <dbReference type="ARBA" id="ARBA00022679"/>
    </source>
</evidence>
<dbReference type="PANTHER" id="PTHR43398">
    <property type="entry name" value="DOLICHOL-PHOSPHATE MANNOSYLTRANSFERASE SUBUNIT 1"/>
    <property type="match status" value="1"/>
</dbReference>
<dbReference type="Proteomes" id="UP000064249">
    <property type="component" value="Unassembled WGS sequence"/>
</dbReference>
<dbReference type="GO" id="GO:0009247">
    <property type="term" value="P:glycolipid biosynthetic process"/>
    <property type="evidence" value="ECO:0007669"/>
    <property type="project" value="TreeGrafter"/>
</dbReference>
<name>A0A101FXR5_9CHLR</name>
<evidence type="ECO:0000256" key="2">
    <source>
        <dbReference type="ARBA" id="ARBA00022676"/>
    </source>
</evidence>
<gene>
    <name evidence="5" type="ORF">XD73_0703</name>
</gene>
<sequence length="242" mass="27510">MIKTTLVIPTYNERENIPPLFEAIFKLDLPELHVLVVDDNSPDGTGQLVEELKKTYSDRVSVLHREGKQGLGTAYIQGFKKAIAEGAQIVGQMDADFSHPIEKIPVLLEVLQEVDVAIGSRYIPGGSLDENWSFWRKGLSKFGNFYARTILGLSIKDVTGGFRLWRSVALSNLPLERVRSNGYVFQVEMAFLAQRLGLTFREVPIYFADRRWGTSKMSLRIQLEAAYRVWLLKGMYRDLHSN</sequence>